<keyword evidence="11" id="KW-1185">Reference proteome</keyword>
<accession>A0ABW9WQD1</accession>
<organism evidence="10 11">
    <name type="scientific">Duganella margarita</name>
    <dbReference type="NCBI Taxonomy" id="2692170"/>
    <lineage>
        <taxon>Bacteria</taxon>
        <taxon>Pseudomonadati</taxon>
        <taxon>Pseudomonadota</taxon>
        <taxon>Betaproteobacteria</taxon>
        <taxon>Burkholderiales</taxon>
        <taxon>Oxalobacteraceae</taxon>
        <taxon>Telluria group</taxon>
        <taxon>Duganella</taxon>
    </lineage>
</organism>
<keyword evidence="2" id="KW-0813">Transport</keyword>
<evidence type="ECO:0000256" key="6">
    <source>
        <dbReference type="ARBA" id="ARBA00023136"/>
    </source>
</evidence>
<dbReference type="Pfam" id="PF02687">
    <property type="entry name" value="FtsX"/>
    <property type="match status" value="1"/>
</dbReference>
<dbReference type="PANTHER" id="PTHR43738:SF1">
    <property type="entry name" value="HEMIN TRANSPORT SYSTEM PERMEASE PROTEIN HRTB-RELATED"/>
    <property type="match status" value="1"/>
</dbReference>
<evidence type="ECO:0000259" key="8">
    <source>
        <dbReference type="Pfam" id="PF02687"/>
    </source>
</evidence>
<evidence type="ECO:0000256" key="2">
    <source>
        <dbReference type="ARBA" id="ARBA00022448"/>
    </source>
</evidence>
<keyword evidence="4 7" id="KW-0812">Transmembrane</keyword>
<proteinExistence type="predicted"/>
<dbReference type="RefSeq" id="WP_161048246.1">
    <property type="nucleotide sequence ID" value="NZ_WWCS01000055.1"/>
</dbReference>
<name>A0ABW9WQD1_9BURK</name>
<evidence type="ECO:0000256" key="3">
    <source>
        <dbReference type="ARBA" id="ARBA00022475"/>
    </source>
</evidence>
<keyword evidence="3" id="KW-1003">Cell membrane</keyword>
<dbReference type="InterPro" id="IPR003838">
    <property type="entry name" value="ABC3_permease_C"/>
</dbReference>
<keyword evidence="6 7" id="KW-0472">Membrane</keyword>
<feature type="transmembrane region" description="Helical" evidence="7">
    <location>
        <begin position="21"/>
        <end position="46"/>
    </location>
</feature>
<comment type="subcellular location">
    <subcellularLocation>
        <location evidence="1">Cell membrane</location>
        <topology evidence="1">Multi-pass membrane protein</topology>
    </subcellularLocation>
</comment>
<evidence type="ECO:0000259" key="9">
    <source>
        <dbReference type="Pfam" id="PF12704"/>
    </source>
</evidence>
<feature type="domain" description="MacB-like periplasmic core" evidence="9">
    <location>
        <begin position="25"/>
        <end position="230"/>
    </location>
</feature>
<dbReference type="Proteomes" id="UP000466332">
    <property type="component" value="Unassembled WGS sequence"/>
</dbReference>
<feature type="domain" description="ABC3 transporter permease C-terminal" evidence="8">
    <location>
        <begin position="261"/>
        <end position="374"/>
    </location>
</feature>
<evidence type="ECO:0000313" key="10">
    <source>
        <dbReference type="EMBL" id="MYN43408.1"/>
    </source>
</evidence>
<dbReference type="InterPro" id="IPR025857">
    <property type="entry name" value="MacB_PCD"/>
</dbReference>
<evidence type="ECO:0000256" key="5">
    <source>
        <dbReference type="ARBA" id="ARBA00022989"/>
    </source>
</evidence>
<evidence type="ECO:0000256" key="4">
    <source>
        <dbReference type="ARBA" id="ARBA00022692"/>
    </source>
</evidence>
<keyword evidence="5 7" id="KW-1133">Transmembrane helix</keyword>
<dbReference type="EMBL" id="WWCS01000055">
    <property type="protein sequence ID" value="MYN43408.1"/>
    <property type="molecule type" value="Genomic_DNA"/>
</dbReference>
<feature type="transmembrane region" description="Helical" evidence="7">
    <location>
        <begin position="301"/>
        <end position="331"/>
    </location>
</feature>
<feature type="transmembrane region" description="Helical" evidence="7">
    <location>
        <begin position="258"/>
        <end position="281"/>
    </location>
</feature>
<evidence type="ECO:0000313" key="11">
    <source>
        <dbReference type="Proteomes" id="UP000466332"/>
    </source>
</evidence>
<comment type="caution">
    <text evidence="10">The sequence shown here is derived from an EMBL/GenBank/DDBJ whole genome shotgun (WGS) entry which is preliminary data.</text>
</comment>
<evidence type="ECO:0000256" key="7">
    <source>
        <dbReference type="SAM" id="Phobius"/>
    </source>
</evidence>
<reference evidence="10 11" key="1">
    <citation type="submission" date="2019-12" db="EMBL/GenBank/DDBJ databases">
        <title>Novel species isolated from a subtropical stream in China.</title>
        <authorList>
            <person name="Lu H."/>
        </authorList>
    </citation>
    <scope>NUCLEOTIDE SEQUENCE [LARGE SCALE GENOMIC DNA]</scope>
    <source>
        <strain evidence="10 11">FT109W</strain>
    </source>
</reference>
<sequence length="380" mass="40729">MKRGGILRLAYKLLVNDSGKFSALLVGLTFAVFLMVQMTSIFAGILSRASATVSNIGAEVWIMDPAVNTVANTIPLPDYLLGAVRSLPGVRYAVPLYAGGALVKLGDGAYQAVSVIGLDDTSLFGRPQLEQGSIADLYADDAFVVVRDAEFGKLGHPVVGSEFQINDRRAVVAGIARVAAGGLFGVPTLYTTYSRARQYIPSSRSTISYILVAPQSPAALAAIQQQVRQLGYLALSKRQFIQRISDFYKYQTGVGTNILLMTVISFIVGLSISGQTFYSFILENLEKFGALKAIGAKGHELVGMILFQAVFTALTGYGLGLGLCTLLIAAAKWRLPDYAAQLTFGNLALAFGMVLVIAAISSYIGIRKVLRIEPFDIFRG</sequence>
<dbReference type="PANTHER" id="PTHR43738">
    <property type="entry name" value="ABC TRANSPORTER, MEMBRANE PROTEIN"/>
    <property type="match status" value="1"/>
</dbReference>
<gene>
    <name evidence="10" type="ORF">GTP55_29120</name>
</gene>
<dbReference type="Pfam" id="PF12704">
    <property type="entry name" value="MacB_PCD"/>
    <property type="match status" value="1"/>
</dbReference>
<feature type="transmembrane region" description="Helical" evidence="7">
    <location>
        <begin position="343"/>
        <end position="366"/>
    </location>
</feature>
<evidence type="ECO:0000256" key="1">
    <source>
        <dbReference type="ARBA" id="ARBA00004651"/>
    </source>
</evidence>
<protein>
    <submittedName>
        <fullName evidence="10">FtsX-like permease family protein</fullName>
    </submittedName>
</protein>
<dbReference type="InterPro" id="IPR051125">
    <property type="entry name" value="ABC-4/HrtB_transporter"/>
</dbReference>